<feature type="region of interest" description="Disordered" evidence="1">
    <location>
        <begin position="140"/>
        <end position="181"/>
    </location>
</feature>
<protein>
    <submittedName>
        <fullName evidence="2">Uncharacterized protein</fullName>
    </submittedName>
</protein>
<reference evidence="2 3" key="1">
    <citation type="journal article" date="2014" name="PLoS Genet.">
        <title>Analysis of the Phlebiopsis gigantea genome, transcriptome and secretome provides insight into its pioneer colonization strategies of wood.</title>
        <authorList>
            <person name="Hori C."/>
            <person name="Ishida T."/>
            <person name="Igarashi K."/>
            <person name="Samejima M."/>
            <person name="Suzuki H."/>
            <person name="Master E."/>
            <person name="Ferreira P."/>
            <person name="Ruiz-Duenas F.J."/>
            <person name="Held B."/>
            <person name="Canessa P."/>
            <person name="Larrondo L.F."/>
            <person name="Schmoll M."/>
            <person name="Druzhinina I.S."/>
            <person name="Kubicek C.P."/>
            <person name="Gaskell J.A."/>
            <person name="Kersten P."/>
            <person name="St John F."/>
            <person name="Glasner J."/>
            <person name="Sabat G."/>
            <person name="Splinter BonDurant S."/>
            <person name="Syed K."/>
            <person name="Yadav J."/>
            <person name="Mgbeahuruike A.C."/>
            <person name="Kovalchuk A."/>
            <person name="Asiegbu F.O."/>
            <person name="Lackner G."/>
            <person name="Hoffmeister D."/>
            <person name="Rencoret J."/>
            <person name="Gutierrez A."/>
            <person name="Sun H."/>
            <person name="Lindquist E."/>
            <person name="Barry K."/>
            <person name="Riley R."/>
            <person name="Grigoriev I.V."/>
            <person name="Henrissat B."/>
            <person name="Kues U."/>
            <person name="Berka R.M."/>
            <person name="Martinez A.T."/>
            <person name="Covert S.F."/>
            <person name="Blanchette R.A."/>
            <person name="Cullen D."/>
        </authorList>
    </citation>
    <scope>NUCLEOTIDE SEQUENCE [LARGE SCALE GENOMIC DNA]</scope>
    <source>
        <strain evidence="2 3">11061_1 CR5-6</strain>
    </source>
</reference>
<feature type="compositionally biased region" description="Low complexity" evidence="1">
    <location>
        <begin position="355"/>
        <end position="367"/>
    </location>
</feature>
<keyword evidence="3" id="KW-1185">Reference proteome</keyword>
<feature type="region of interest" description="Disordered" evidence="1">
    <location>
        <begin position="298"/>
        <end position="423"/>
    </location>
</feature>
<feature type="compositionally biased region" description="Basic and acidic residues" evidence="1">
    <location>
        <begin position="140"/>
        <end position="150"/>
    </location>
</feature>
<accession>A0A0C3SFV4</accession>
<dbReference type="HOGENOM" id="CLU_654099_0_0_1"/>
<dbReference type="OrthoDB" id="3232876at2759"/>
<evidence type="ECO:0000313" key="2">
    <source>
        <dbReference type="EMBL" id="KIP12740.1"/>
    </source>
</evidence>
<name>A0A0C3SFV4_PHLG1</name>
<feature type="compositionally biased region" description="Basic residues" evidence="1">
    <location>
        <begin position="316"/>
        <end position="325"/>
    </location>
</feature>
<gene>
    <name evidence="2" type="ORF">PHLGIDRAFT_123825</name>
</gene>
<feature type="compositionally biased region" description="Polar residues" evidence="1">
    <location>
        <begin position="414"/>
        <end position="423"/>
    </location>
</feature>
<evidence type="ECO:0000256" key="1">
    <source>
        <dbReference type="SAM" id="MobiDB-lite"/>
    </source>
</evidence>
<organism evidence="2 3">
    <name type="scientific">Phlebiopsis gigantea (strain 11061_1 CR5-6)</name>
    <name type="common">White-rot fungus</name>
    <name type="synonym">Peniophora gigantea</name>
    <dbReference type="NCBI Taxonomy" id="745531"/>
    <lineage>
        <taxon>Eukaryota</taxon>
        <taxon>Fungi</taxon>
        <taxon>Dikarya</taxon>
        <taxon>Basidiomycota</taxon>
        <taxon>Agaricomycotina</taxon>
        <taxon>Agaricomycetes</taxon>
        <taxon>Polyporales</taxon>
        <taxon>Phanerochaetaceae</taxon>
        <taxon>Phlebiopsis</taxon>
    </lineage>
</organism>
<feature type="region of interest" description="Disordered" evidence="1">
    <location>
        <begin position="250"/>
        <end position="286"/>
    </location>
</feature>
<dbReference type="AlphaFoldDB" id="A0A0C3SFV4"/>
<dbReference type="Proteomes" id="UP000053257">
    <property type="component" value="Unassembled WGS sequence"/>
</dbReference>
<proteinExistence type="predicted"/>
<feature type="region of interest" description="Disordered" evidence="1">
    <location>
        <begin position="33"/>
        <end position="80"/>
    </location>
</feature>
<feature type="compositionally biased region" description="Pro residues" evidence="1">
    <location>
        <begin position="338"/>
        <end position="347"/>
    </location>
</feature>
<dbReference type="EMBL" id="KN840438">
    <property type="protein sequence ID" value="KIP12740.1"/>
    <property type="molecule type" value="Genomic_DNA"/>
</dbReference>
<sequence>MSLFLRTEKLTNVGAMVLDRLRRVGESVVAIASRATPSSSQISDDLESSPAPAVEPATPQPPADEALPQSSEEEELRRRHAAYMLSEHRIKVRDFAYESKLPPVPRSRPRPILLGYGGLGYGGRRPLRRAWEECFGQEEAHFGSSEDREPKRRKLQRMATEPIPSSQSQPPSQLPGFGDSEEVPFVLRDSDIEFSTPRLDGQTADDLPDVVLLDWSDTEAAEGWIDTPPISPGGSYVPLPHTAAVSRPASLMDVDAVGSPQGPGSLDPSNTQEVEHTHIVEPSPLPAHSITATSLLSSLTSLSSCSSSPPSTPRLSRAHSRPRRPSLRDISTHYNSRPPTPPPPVPTPRYLLRNRAPSRPGSPAPRAGSHRVSGARPSAASPSRPPRKTRSSAAKRATGSVKAAPPKPVRRSPRNQSGRASRR</sequence>
<feature type="compositionally biased region" description="Low complexity" evidence="1">
    <location>
        <begin position="298"/>
        <end position="315"/>
    </location>
</feature>
<evidence type="ECO:0000313" key="3">
    <source>
        <dbReference type="Proteomes" id="UP000053257"/>
    </source>
</evidence>